<sequence length="275" mass="30385">MTSNAFNQSVPAYGGTLDLDDDEDLRGPPRTGWIVAVDGNGTVLGFVPKEADKLGNLPITIEVSEALVVRYTPPGTTCSYIEALNARLGYPYSRPSYLSASWFSSVKENEKPVHPNFSTISHTNEMVGSWTNSNGPTQHDMWRVYSDNSIQPYWHTGDDDSALTPRTRISLALDGKLLTVVLSPHRQIFAVESSPVAILYGLLVWFGNHYQPLRPQLPNNFSSFVRHAGTMQWLALGDSLEGGRGGSARQAEGWACLEERQSKATHSLEDNYRRG</sequence>
<dbReference type="OrthoDB" id="3209111at2759"/>
<organism evidence="1 2">
    <name type="scientific">Tulasnella calospora MUT 4182</name>
    <dbReference type="NCBI Taxonomy" id="1051891"/>
    <lineage>
        <taxon>Eukaryota</taxon>
        <taxon>Fungi</taxon>
        <taxon>Dikarya</taxon>
        <taxon>Basidiomycota</taxon>
        <taxon>Agaricomycotina</taxon>
        <taxon>Agaricomycetes</taxon>
        <taxon>Cantharellales</taxon>
        <taxon>Tulasnellaceae</taxon>
        <taxon>Tulasnella</taxon>
    </lineage>
</organism>
<dbReference type="HOGENOM" id="CLU_1012639_0_0_1"/>
<name>A0A0C3QND7_9AGAM</name>
<evidence type="ECO:0000313" key="2">
    <source>
        <dbReference type="Proteomes" id="UP000054248"/>
    </source>
</evidence>
<gene>
    <name evidence="1" type="ORF">M407DRAFT_6729</name>
</gene>
<protein>
    <submittedName>
        <fullName evidence="1">Uncharacterized protein</fullName>
    </submittedName>
</protein>
<proteinExistence type="predicted"/>
<dbReference type="EMBL" id="KN822993">
    <property type="protein sequence ID" value="KIO28579.1"/>
    <property type="molecule type" value="Genomic_DNA"/>
</dbReference>
<reference evidence="1 2" key="1">
    <citation type="submission" date="2014-04" db="EMBL/GenBank/DDBJ databases">
        <authorList>
            <consortium name="DOE Joint Genome Institute"/>
            <person name="Kuo A."/>
            <person name="Girlanda M."/>
            <person name="Perotto S."/>
            <person name="Kohler A."/>
            <person name="Nagy L.G."/>
            <person name="Floudas D."/>
            <person name="Copeland A."/>
            <person name="Barry K.W."/>
            <person name="Cichocki N."/>
            <person name="Veneault-Fourrey C."/>
            <person name="LaButti K."/>
            <person name="Lindquist E.A."/>
            <person name="Lipzen A."/>
            <person name="Lundell T."/>
            <person name="Morin E."/>
            <person name="Murat C."/>
            <person name="Sun H."/>
            <person name="Tunlid A."/>
            <person name="Henrissat B."/>
            <person name="Grigoriev I.V."/>
            <person name="Hibbett D.S."/>
            <person name="Martin F."/>
            <person name="Nordberg H.P."/>
            <person name="Cantor M.N."/>
            <person name="Hua S.X."/>
        </authorList>
    </citation>
    <scope>NUCLEOTIDE SEQUENCE [LARGE SCALE GENOMIC DNA]</scope>
    <source>
        <strain evidence="1 2">MUT 4182</strain>
    </source>
</reference>
<dbReference type="AlphaFoldDB" id="A0A0C3QND7"/>
<evidence type="ECO:0000313" key="1">
    <source>
        <dbReference type="EMBL" id="KIO28579.1"/>
    </source>
</evidence>
<keyword evidence="2" id="KW-1185">Reference proteome</keyword>
<reference evidence="2" key="2">
    <citation type="submission" date="2015-01" db="EMBL/GenBank/DDBJ databases">
        <title>Evolutionary Origins and Diversification of the Mycorrhizal Mutualists.</title>
        <authorList>
            <consortium name="DOE Joint Genome Institute"/>
            <consortium name="Mycorrhizal Genomics Consortium"/>
            <person name="Kohler A."/>
            <person name="Kuo A."/>
            <person name="Nagy L.G."/>
            <person name="Floudas D."/>
            <person name="Copeland A."/>
            <person name="Barry K.W."/>
            <person name="Cichocki N."/>
            <person name="Veneault-Fourrey C."/>
            <person name="LaButti K."/>
            <person name="Lindquist E.A."/>
            <person name="Lipzen A."/>
            <person name="Lundell T."/>
            <person name="Morin E."/>
            <person name="Murat C."/>
            <person name="Riley R."/>
            <person name="Ohm R."/>
            <person name="Sun H."/>
            <person name="Tunlid A."/>
            <person name="Henrissat B."/>
            <person name="Grigoriev I.V."/>
            <person name="Hibbett D.S."/>
            <person name="Martin F."/>
        </authorList>
    </citation>
    <scope>NUCLEOTIDE SEQUENCE [LARGE SCALE GENOMIC DNA]</scope>
    <source>
        <strain evidence="2">MUT 4182</strain>
    </source>
</reference>
<dbReference type="Proteomes" id="UP000054248">
    <property type="component" value="Unassembled WGS sequence"/>
</dbReference>
<accession>A0A0C3QND7</accession>